<keyword evidence="2" id="KW-0378">Hydrolase</keyword>
<dbReference type="AlphaFoldDB" id="I7IBM0"/>
<dbReference type="InterPro" id="IPR050266">
    <property type="entry name" value="AB_hydrolase_sf"/>
</dbReference>
<dbReference type="Pfam" id="PF00561">
    <property type="entry name" value="Abhydrolase_1"/>
    <property type="match status" value="1"/>
</dbReference>
<dbReference type="InterPro" id="IPR029058">
    <property type="entry name" value="AB_hydrolase_fold"/>
</dbReference>
<dbReference type="InterPro" id="IPR000073">
    <property type="entry name" value="AB_hydrolase_1"/>
</dbReference>
<sequence length="266" mass="30211">MVSDLVLNNIPFAYLDIGEGVPLLMIHGSLCDYRYWKAQEKPLSSHMRLILPSLTHYWPHKSHPEHFNYEAHAKALILLMDHLGIDKFHVLGHSRGGAVAMRMYLDFKDRVKSIILADPGIRTKSQLTEGLAGRREALQFILDGEIEKGAEIFVDLVSGAGTYKKMVPWFKEMVLDNIHTLKVQKSEPPFLIEKENLENIDKEVPITIIGGEHSPKPFPTIVRDLHDMWPSSKLHIIGPSSHGMNLAVPHKFNELIIEHIESIQKV</sequence>
<dbReference type="RefSeq" id="WP_015551191.1">
    <property type="nucleotide sequence ID" value="NC_021033.1"/>
</dbReference>
<protein>
    <submittedName>
        <fullName evidence="2">Putative hydrolase</fullName>
    </submittedName>
</protein>
<feature type="domain" description="AB hydrolase-1" evidence="1">
    <location>
        <begin position="22"/>
        <end position="149"/>
    </location>
</feature>
<dbReference type="PANTHER" id="PTHR43798">
    <property type="entry name" value="MONOACYLGLYCEROL LIPASE"/>
    <property type="match status" value="1"/>
</dbReference>
<gene>
    <name evidence="2" type="ORF">KUM_0229</name>
</gene>
<dbReference type="HOGENOM" id="CLU_020336_50_2_4"/>
<name>I7IBM0_9BURK</name>
<dbReference type="Gene3D" id="3.40.50.1820">
    <property type="entry name" value="alpha/beta hydrolase"/>
    <property type="match status" value="1"/>
</dbReference>
<dbReference type="BioCyc" id="TASI1091495:G13GE-229-MONOMER"/>
<dbReference type="EMBL" id="HE681424">
    <property type="protein sequence ID" value="CCG19034.1"/>
    <property type="molecule type" value="Genomic_DNA"/>
</dbReference>
<evidence type="ECO:0000259" key="1">
    <source>
        <dbReference type="Pfam" id="PF00561"/>
    </source>
</evidence>
<reference evidence="2" key="1">
    <citation type="journal article" date="2012" name="Vet. Microbiol.">
        <title>Comparative genomic analyses of the Taylorellae.</title>
        <authorList>
            <person name="Hauser H."/>
            <person name="Richter D.C."/>
            <person name="van Tonder A."/>
            <person name="Clark L."/>
            <person name="Preston A."/>
        </authorList>
    </citation>
    <scope>NUCLEOTIDE SEQUENCE</scope>
    <source>
        <strain evidence="2">14/45</strain>
    </source>
</reference>
<evidence type="ECO:0000313" key="2">
    <source>
        <dbReference type="EMBL" id="CCG19034.1"/>
    </source>
</evidence>
<proteinExistence type="predicted"/>
<dbReference type="KEGG" id="tat:KUM_0229"/>
<dbReference type="GO" id="GO:0016787">
    <property type="term" value="F:hydrolase activity"/>
    <property type="evidence" value="ECO:0007669"/>
    <property type="project" value="UniProtKB-KW"/>
</dbReference>
<organism evidence="2">
    <name type="scientific">Taylorella asinigenitalis 14/45</name>
    <dbReference type="NCBI Taxonomy" id="1091495"/>
    <lineage>
        <taxon>Bacteria</taxon>
        <taxon>Pseudomonadati</taxon>
        <taxon>Pseudomonadota</taxon>
        <taxon>Betaproteobacteria</taxon>
        <taxon>Burkholderiales</taxon>
        <taxon>Alcaligenaceae</taxon>
        <taxon>Taylorella</taxon>
    </lineage>
</organism>
<accession>I7IBM0</accession>
<dbReference type="SUPFAM" id="SSF53474">
    <property type="entry name" value="alpha/beta-Hydrolases"/>
    <property type="match status" value="1"/>
</dbReference>